<proteinExistence type="predicted"/>
<keyword evidence="3" id="KW-1185">Reference proteome</keyword>
<protein>
    <submittedName>
        <fullName evidence="2">Uncharacterized protein</fullName>
    </submittedName>
</protein>
<feature type="region of interest" description="Disordered" evidence="1">
    <location>
        <begin position="1"/>
        <end position="32"/>
    </location>
</feature>
<dbReference type="EMBL" id="UHDP01000001">
    <property type="protein sequence ID" value="SUM43580.1"/>
    <property type="molecule type" value="Genomic_DNA"/>
</dbReference>
<accession>A0A380FZN4</accession>
<dbReference type="STRING" id="1141106.GCA_000308095_02530"/>
<evidence type="ECO:0000256" key="1">
    <source>
        <dbReference type="SAM" id="MobiDB-lite"/>
    </source>
</evidence>
<evidence type="ECO:0000313" key="3">
    <source>
        <dbReference type="Proteomes" id="UP000255549"/>
    </source>
</evidence>
<dbReference type="Proteomes" id="UP000255549">
    <property type="component" value="Unassembled WGS sequence"/>
</dbReference>
<evidence type="ECO:0000313" key="2">
    <source>
        <dbReference type="EMBL" id="SUM43580.1"/>
    </source>
</evidence>
<sequence length="88" mass="10791">MSEQFENKFQKNLSEENKIKRDKEEKNRKKRAIPSYKTRKTIVIDEEVNELLDNLIYEEYFKNKKKLNKRQLANEIIKDYAARNYPHL</sequence>
<dbReference type="AlphaFoldDB" id="A0A380FZN4"/>
<reference evidence="2 3" key="1">
    <citation type="submission" date="2018-06" db="EMBL/GenBank/DDBJ databases">
        <authorList>
            <consortium name="Pathogen Informatics"/>
            <person name="Doyle S."/>
        </authorList>
    </citation>
    <scope>NUCLEOTIDE SEQUENCE [LARGE SCALE GENOMIC DNA]</scope>
    <source>
        <strain evidence="3">NCTC 11048</strain>
    </source>
</reference>
<gene>
    <name evidence="2" type="ORF">NCTC11048_00052</name>
</gene>
<feature type="compositionally biased region" description="Basic and acidic residues" evidence="1">
    <location>
        <begin position="1"/>
        <end position="27"/>
    </location>
</feature>
<dbReference type="RefSeq" id="WP_019167313.1">
    <property type="nucleotide sequence ID" value="NZ_CAIB01000021.1"/>
</dbReference>
<organism evidence="2 3">
    <name type="scientific">Staphylococcus intermedius NCTC 11048</name>
    <dbReference type="NCBI Taxonomy" id="1141106"/>
    <lineage>
        <taxon>Bacteria</taxon>
        <taxon>Bacillati</taxon>
        <taxon>Bacillota</taxon>
        <taxon>Bacilli</taxon>
        <taxon>Bacillales</taxon>
        <taxon>Staphylococcaceae</taxon>
        <taxon>Staphylococcus</taxon>
        <taxon>Staphylococcus intermedius group</taxon>
    </lineage>
</organism>
<name>A0A380FZN4_STAIN</name>